<gene>
    <name evidence="2" type="ORF">HXX02_01460</name>
</gene>
<evidence type="ECO:0000256" key="1">
    <source>
        <dbReference type="SAM" id="Phobius"/>
    </source>
</evidence>
<dbReference type="Pfam" id="PF19540">
    <property type="entry name" value="DUF6064"/>
    <property type="match status" value="1"/>
</dbReference>
<keyword evidence="1" id="KW-1133">Transmembrane helix</keyword>
<feature type="transmembrane region" description="Helical" evidence="1">
    <location>
        <begin position="57"/>
        <end position="77"/>
    </location>
</feature>
<protein>
    <submittedName>
        <fullName evidence="2">MFS transporter permease</fullName>
    </submittedName>
</protein>
<feature type="transmembrane region" description="Helical" evidence="1">
    <location>
        <begin position="119"/>
        <end position="137"/>
    </location>
</feature>
<evidence type="ECO:0000313" key="2">
    <source>
        <dbReference type="EMBL" id="MCQ3828105.1"/>
    </source>
</evidence>
<feature type="transmembrane region" description="Helical" evidence="1">
    <location>
        <begin position="31"/>
        <end position="50"/>
    </location>
</feature>
<dbReference type="RefSeq" id="WP_255873110.1">
    <property type="nucleotide sequence ID" value="NZ_JACASI010000010.1"/>
</dbReference>
<dbReference type="InterPro" id="IPR045708">
    <property type="entry name" value="DUF6064"/>
</dbReference>
<dbReference type="Proteomes" id="UP001205566">
    <property type="component" value="Unassembled WGS sequence"/>
</dbReference>
<reference evidence="2" key="1">
    <citation type="thesis" date="2020" institute="Technische Universitat Dresden" country="Dresden, Germany">
        <title>The Agarolytic System of Microbulbifer elongatus PORT2, Isolated from Batu Karas, Pangandaran West Java Indonesia.</title>
        <authorList>
            <person name="Anggraeni S.R."/>
        </authorList>
    </citation>
    <scope>NUCLEOTIDE SEQUENCE</scope>
    <source>
        <strain evidence="2">PORT2</strain>
    </source>
</reference>
<name>A0ABT1NW52_9GAMM</name>
<comment type="caution">
    <text evidence="2">The sequence shown here is derived from an EMBL/GenBank/DDBJ whole genome shotgun (WGS) entry which is preliminary data.</text>
</comment>
<sequence length="225" mass="24540">MNEWGSYQIQDFVPFNADVYFRMLARMGETFWPLQMVTAALGVAALVLALRGKARLALVLLVPIWAFVGVAFFAQRYASLNWVGQPLSWVWIAQGILLALFASVGRLTAGRARVFDTGTITGVLIALVGLLMFPLLAPVRDFGWAQAEVFGLHPDPTAVVSLGIFLIALHGWARWLACLVPWLWIILSALTLQVLGAPWWPALVAVAAAVMGGLLGDLRSLNSRT</sequence>
<feature type="transmembrane region" description="Helical" evidence="1">
    <location>
        <begin position="199"/>
        <end position="218"/>
    </location>
</feature>
<feature type="transmembrane region" description="Helical" evidence="1">
    <location>
        <begin position="89"/>
        <end position="107"/>
    </location>
</feature>
<keyword evidence="3" id="KW-1185">Reference proteome</keyword>
<keyword evidence="1" id="KW-0472">Membrane</keyword>
<proteinExistence type="predicted"/>
<feature type="transmembrane region" description="Helical" evidence="1">
    <location>
        <begin position="175"/>
        <end position="193"/>
    </location>
</feature>
<accession>A0ABT1NW52</accession>
<organism evidence="2 3">
    <name type="scientific">Microbulbifer elongatus</name>
    <dbReference type="NCBI Taxonomy" id="86173"/>
    <lineage>
        <taxon>Bacteria</taxon>
        <taxon>Pseudomonadati</taxon>
        <taxon>Pseudomonadota</taxon>
        <taxon>Gammaproteobacteria</taxon>
        <taxon>Cellvibrionales</taxon>
        <taxon>Microbulbiferaceae</taxon>
        <taxon>Microbulbifer</taxon>
    </lineage>
</organism>
<dbReference type="EMBL" id="JACASI010000010">
    <property type="protein sequence ID" value="MCQ3828105.1"/>
    <property type="molecule type" value="Genomic_DNA"/>
</dbReference>
<evidence type="ECO:0000313" key="3">
    <source>
        <dbReference type="Proteomes" id="UP001205566"/>
    </source>
</evidence>
<feature type="transmembrane region" description="Helical" evidence="1">
    <location>
        <begin position="149"/>
        <end position="168"/>
    </location>
</feature>
<keyword evidence="1" id="KW-0812">Transmembrane</keyword>